<evidence type="ECO:0008006" key="4">
    <source>
        <dbReference type="Google" id="ProtNLM"/>
    </source>
</evidence>
<feature type="region of interest" description="Disordered" evidence="1">
    <location>
        <begin position="166"/>
        <end position="185"/>
    </location>
</feature>
<comment type="caution">
    <text evidence="2">The sequence shown here is derived from an EMBL/GenBank/DDBJ whole genome shotgun (WGS) entry which is preliminary data.</text>
</comment>
<dbReference type="OrthoDB" id="3638266at2759"/>
<dbReference type="Gene3D" id="2.80.10.50">
    <property type="match status" value="1"/>
</dbReference>
<organism evidence="2 3">
    <name type="scientific">Cercospora beticola</name>
    <name type="common">Sugarbeet leaf spot fungus</name>
    <dbReference type="NCBI Taxonomy" id="122368"/>
    <lineage>
        <taxon>Eukaryota</taxon>
        <taxon>Fungi</taxon>
        <taxon>Dikarya</taxon>
        <taxon>Ascomycota</taxon>
        <taxon>Pezizomycotina</taxon>
        <taxon>Dothideomycetes</taxon>
        <taxon>Dothideomycetidae</taxon>
        <taxon>Mycosphaerellales</taxon>
        <taxon>Mycosphaerellaceae</taxon>
        <taxon>Cercospora</taxon>
    </lineage>
</organism>
<proteinExistence type="predicted"/>
<dbReference type="EMBL" id="LKMD01000099">
    <property type="protein sequence ID" value="PIB03273.1"/>
    <property type="molecule type" value="Genomic_DNA"/>
</dbReference>
<evidence type="ECO:0000256" key="1">
    <source>
        <dbReference type="SAM" id="MobiDB-lite"/>
    </source>
</evidence>
<dbReference type="SUPFAM" id="SSF50370">
    <property type="entry name" value="Ricin B-like lectins"/>
    <property type="match status" value="1"/>
</dbReference>
<feature type="compositionally biased region" description="Low complexity" evidence="1">
    <location>
        <begin position="169"/>
        <end position="178"/>
    </location>
</feature>
<dbReference type="InterPro" id="IPR035992">
    <property type="entry name" value="Ricin_B-like_lectins"/>
</dbReference>
<accession>A0A2G5IFM8</accession>
<gene>
    <name evidence="2" type="ORF">CB0940_11755</name>
</gene>
<name>A0A2G5IFM8_CERBT</name>
<feature type="region of interest" description="Disordered" evidence="1">
    <location>
        <begin position="319"/>
        <end position="363"/>
    </location>
</feature>
<evidence type="ECO:0000313" key="2">
    <source>
        <dbReference type="EMBL" id="PIB03273.1"/>
    </source>
</evidence>
<dbReference type="Proteomes" id="UP000230605">
    <property type="component" value="Chromosome 10"/>
</dbReference>
<sequence>MISRCGITVFSQRQRPALLQLLDLKMSQAPRYYLIPATSGLCIQPTKDDIATAEINGEQIQQWLVERADANKVAFKNASTGHYLRARGDYQGARVNQRPEKQYWVCEISNTPNAFWLKCDEGSTYLYNHIGSHKPNNPIFVSKPAKSSMPEMAWYIPACDDWKTSKGLEASSESPSSEAQDRIREKERELEIKTAEMQKKLEEAEKREREALEFEQEARIKQEELAEKEVELEAERKAMKKERVQQNGMAKVSGDDRHWLERFSRLQQRLEAAQKEIERLRVSSGTGDHDEVEDLRRELEAARKESRDSRGAYEALRELVDAGNTGPDGIKARRVHSATKEAEAASVGQRWAPPGFRAGRDSAITTGDVKPITVKTEFSFLPRLQ</sequence>
<protein>
    <recommendedName>
        <fullName evidence="4">Ricin B lectin domain-containing protein</fullName>
    </recommendedName>
</protein>
<reference evidence="2 3" key="1">
    <citation type="submission" date="2015-10" db="EMBL/GenBank/DDBJ databases">
        <title>The cercosporin biosynthetic gene cluster was horizontally transferred to several fungal lineages and shown to be expanded in Cercospora beticola based on microsynteny with recipient genomes.</title>
        <authorList>
            <person name="De Jonge R."/>
            <person name="Ebert M.K."/>
            <person name="Suttle J.C."/>
            <person name="Jurick Ii W.M."/>
            <person name="Secor G.A."/>
            <person name="Thomma B.P."/>
            <person name="Van De Peer Y."/>
            <person name="Bolton M.D."/>
        </authorList>
    </citation>
    <scope>NUCLEOTIDE SEQUENCE [LARGE SCALE GENOMIC DNA]</scope>
    <source>
        <strain evidence="2 3">09-40</strain>
    </source>
</reference>
<evidence type="ECO:0000313" key="3">
    <source>
        <dbReference type="Proteomes" id="UP000230605"/>
    </source>
</evidence>
<dbReference type="AlphaFoldDB" id="A0A2G5IFM8"/>